<keyword evidence="1" id="KW-1133">Transmembrane helix</keyword>
<organism evidence="2 3">
    <name type="scientific">Chitinibacter fontanus</name>
    <dbReference type="NCBI Taxonomy" id="1737446"/>
    <lineage>
        <taxon>Bacteria</taxon>
        <taxon>Pseudomonadati</taxon>
        <taxon>Pseudomonadota</taxon>
        <taxon>Betaproteobacteria</taxon>
        <taxon>Neisseriales</taxon>
        <taxon>Chitinibacteraceae</taxon>
        <taxon>Chitinibacter</taxon>
    </lineage>
</organism>
<reference evidence="2 3" key="1">
    <citation type="journal article" date="2016" name="Int. J. Syst. Evol. Microbiol.">
        <title>Chitinibacter fontanus sp. nov., isolated from a spring.</title>
        <authorList>
            <person name="Sheu S.Y."/>
            <person name="Li Y.S."/>
            <person name="Young C.C."/>
            <person name="Chen W.M."/>
        </authorList>
    </citation>
    <scope>NUCLEOTIDE SEQUENCE [LARGE SCALE GENOMIC DNA]</scope>
    <source>
        <strain evidence="2 3">STM-7</strain>
    </source>
</reference>
<dbReference type="Proteomes" id="UP000510822">
    <property type="component" value="Chromosome"/>
</dbReference>
<keyword evidence="3" id="KW-1185">Reference proteome</keyword>
<gene>
    <name evidence="2" type="ORF">HZU75_00500</name>
</gene>
<protein>
    <submittedName>
        <fullName evidence="2">Uncharacterized protein</fullName>
    </submittedName>
</protein>
<name>A0A7D5V7D9_9NEIS</name>
<dbReference type="EMBL" id="CP058952">
    <property type="protein sequence ID" value="QLI80138.1"/>
    <property type="molecule type" value="Genomic_DNA"/>
</dbReference>
<dbReference type="RefSeq" id="WP_180307283.1">
    <property type="nucleotide sequence ID" value="NZ_CP058952.1"/>
</dbReference>
<proteinExistence type="predicted"/>
<feature type="transmembrane region" description="Helical" evidence="1">
    <location>
        <begin position="7"/>
        <end position="30"/>
    </location>
</feature>
<keyword evidence="1" id="KW-0812">Transmembrane</keyword>
<evidence type="ECO:0000256" key="1">
    <source>
        <dbReference type="SAM" id="Phobius"/>
    </source>
</evidence>
<feature type="transmembrane region" description="Helical" evidence="1">
    <location>
        <begin position="42"/>
        <end position="63"/>
    </location>
</feature>
<accession>A0A7D5V7D9</accession>
<dbReference type="KEGG" id="cfon:HZU75_00500"/>
<feature type="transmembrane region" description="Helical" evidence="1">
    <location>
        <begin position="70"/>
        <end position="92"/>
    </location>
</feature>
<sequence length="98" mass="10875">MLSIKQLAFCHTVTFWISLFLGMSLAYMWLNTPLGTSRPGMYLLVWLYFAALIALMIASAALAKALQKTVWLWSLLPLVLAPLGCLPSYLVLSRAARA</sequence>
<evidence type="ECO:0000313" key="2">
    <source>
        <dbReference type="EMBL" id="QLI80138.1"/>
    </source>
</evidence>
<evidence type="ECO:0000313" key="3">
    <source>
        <dbReference type="Proteomes" id="UP000510822"/>
    </source>
</evidence>
<keyword evidence="1" id="KW-0472">Membrane</keyword>
<dbReference type="AlphaFoldDB" id="A0A7D5V7D9"/>